<dbReference type="Proteomes" id="UP000297595">
    <property type="component" value="Unassembled WGS sequence"/>
</dbReference>
<proteinExistence type="predicted"/>
<reference evidence="1 2" key="1">
    <citation type="submission" date="2019-03" db="EMBL/GenBank/DDBJ databases">
        <title>Nematode-trapping fungi genome.</title>
        <authorList>
            <person name="Vidal-Diez De Ulzurrun G."/>
        </authorList>
    </citation>
    <scope>NUCLEOTIDE SEQUENCE [LARGE SCALE GENOMIC DNA]</scope>
    <source>
        <strain evidence="1 2">TWF154</strain>
    </source>
</reference>
<dbReference type="EMBL" id="SOZJ01000002">
    <property type="protein sequence ID" value="TGJ71719.1"/>
    <property type="molecule type" value="Genomic_DNA"/>
</dbReference>
<organism evidence="1 2">
    <name type="scientific">Orbilia oligospora</name>
    <name type="common">Nematode-trapping fungus</name>
    <name type="synonym">Arthrobotrys oligospora</name>
    <dbReference type="NCBI Taxonomy" id="2813651"/>
    <lineage>
        <taxon>Eukaryota</taxon>
        <taxon>Fungi</taxon>
        <taxon>Dikarya</taxon>
        <taxon>Ascomycota</taxon>
        <taxon>Pezizomycotina</taxon>
        <taxon>Orbiliomycetes</taxon>
        <taxon>Orbiliales</taxon>
        <taxon>Orbiliaceae</taxon>
        <taxon>Orbilia</taxon>
    </lineage>
</organism>
<dbReference type="PANTHER" id="PTHR28086">
    <property type="entry name" value="UPF0662 PROTEIN YPL260W"/>
    <property type="match status" value="1"/>
</dbReference>
<dbReference type="InterPro" id="IPR018810">
    <property type="entry name" value="UPF0662"/>
</dbReference>
<protein>
    <submittedName>
        <fullName evidence="1">Uncharacterized protein</fullName>
    </submittedName>
</protein>
<accession>A0A7C8KBW4</accession>
<dbReference type="PANTHER" id="PTHR28086:SF1">
    <property type="entry name" value="CU(2+) SUPPRESSING AND BLEOMYCIN SENSITIVE PROTEIN 1"/>
    <property type="match status" value="1"/>
</dbReference>
<sequence length="482" mass="54071">MCSAAFVSIIELPITYAYSKERKIKPTSIALFAHFYTPPATPSVHTSSTPLEISINMSEDFGPDIEQLRNIRTRLDQLRNDRDHYIKAADIDGLFLSLNSSAQVRELDLRSISGDYTLPTCMGDKDNSSASQLLEEVLLLLSLSYMTIGKNNELPAVYTTLVVIKTLLFHLKNAGAYSRQDLKALEARLDDISRIIENGKEKYGQVWFVFFKSQLEDCRQSLVPVKRNLDGLSHQLDPLYEKLVSLIRQITAVGSRPKVVISEIKELQEKLVEVESSRVEGKFLAPDGTIPEGQEFINDLLQKCHFIADSIISGSLRVDPSLSNLHDDLVGTKGKLEQLMLTQAWSMRETDLFDILQQLRRLDSLRVNDRFVGTDGTSPEEGQKFLLYLLRKSYALIYELLHSSKPISESLQPIFNQLSTLKKCLLEVQGSGGLASIDNLRNSKDGAFHVGKEIPEGQGAVNSLLEECYEICHGLRCQVEDS</sequence>
<dbReference type="GO" id="GO:0005634">
    <property type="term" value="C:nucleus"/>
    <property type="evidence" value="ECO:0007669"/>
    <property type="project" value="TreeGrafter"/>
</dbReference>
<evidence type="ECO:0000313" key="1">
    <source>
        <dbReference type="EMBL" id="TGJ71719.1"/>
    </source>
</evidence>
<dbReference type="AlphaFoldDB" id="A0A7C8KBW4"/>
<comment type="caution">
    <text evidence="1">The sequence shown here is derived from an EMBL/GenBank/DDBJ whole genome shotgun (WGS) entry which is preliminary data.</text>
</comment>
<gene>
    <name evidence="1" type="ORF">EYR41_003662</name>
</gene>
<dbReference type="Pfam" id="PF10303">
    <property type="entry name" value="DUF2408"/>
    <property type="match status" value="1"/>
</dbReference>
<evidence type="ECO:0000313" key="2">
    <source>
        <dbReference type="Proteomes" id="UP000297595"/>
    </source>
</evidence>
<name>A0A7C8KBW4_ORBOL</name>
<dbReference type="GO" id="GO:0005737">
    <property type="term" value="C:cytoplasm"/>
    <property type="evidence" value="ECO:0007669"/>
    <property type="project" value="TreeGrafter"/>
</dbReference>